<sequence length="230" mass="23896">MNVVKIGTSGAISSQVPGLAPIKRNFLGNPLSKIQPMPVTGKATTVVTPGGQPRPAIVIGQQAAPPHQQQIQITRLPSGQLAIKGLQPGQSAQLMKLPDGRLQLITTSTTSAPVTQPPPATAATAAAAAVVRPAPPMLHINKQQQAPVVSGVIQTAVRPVSGGVGTPTQIRMIRPMISPVVRLAPQQQPQLPVVQVTRTPLPAAVKVCRPQVGWSVSGRGPRRVVRTGLT</sequence>
<dbReference type="GeneID" id="106818473"/>
<gene>
    <name evidence="2" type="primary">LOC106818473</name>
</gene>
<organism evidence="1 2">
    <name type="scientific">Priapulus caudatus</name>
    <name type="common">Priapulid worm</name>
    <dbReference type="NCBI Taxonomy" id="37621"/>
    <lineage>
        <taxon>Eukaryota</taxon>
        <taxon>Metazoa</taxon>
        <taxon>Ecdysozoa</taxon>
        <taxon>Scalidophora</taxon>
        <taxon>Priapulida</taxon>
        <taxon>Priapulimorpha</taxon>
        <taxon>Priapulimorphida</taxon>
        <taxon>Priapulidae</taxon>
        <taxon>Priapulus</taxon>
    </lineage>
</organism>
<dbReference type="Proteomes" id="UP000695022">
    <property type="component" value="Unplaced"/>
</dbReference>
<protein>
    <submittedName>
        <fullName evidence="2">Nucleosome-remodeling factor subunit NURF301-like</fullName>
    </submittedName>
</protein>
<proteinExistence type="predicted"/>
<reference evidence="2" key="1">
    <citation type="submission" date="2025-08" db="UniProtKB">
        <authorList>
            <consortium name="RefSeq"/>
        </authorList>
    </citation>
    <scope>IDENTIFICATION</scope>
</reference>
<name>A0ABM1F2J1_PRICU</name>
<evidence type="ECO:0000313" key="1">
    <source>
        <dbReference type="Proteomes" id="UP000695022"/>
    </source>
</evidence>
<evidence type="ECO:0000313" key="2">
    <source>
        <dbReference type="RefSeq" id="XP_014678662.1"/>
    </source>
</evidence>
<dbReference type="RefSeq" id="XP_014678662.1">
    <property type="nucleotide sequence ID" value="XM_014823176.1"/>
</dbReference>
<keyword evidence="1" id="KW-1185">Reference proteome</keyword>
<accession>A0ABM1F2J1</accession>